<sequence>MKSTVSENSAWKKVGRSIYQLRYIVIAILAIFSIILGIYSKHLPGILDGDGFRTPGEYEKAKNVLEKEFEQSPDSLIIILERKKGASNAEFQSDIERIVKEVQKEKNIKQFHHPLLNPGMKKDNIAYLSLLFNEKDHDKLVDLNNKFAKKVESFSNDTVKVGTTGFTIISDVMNKTSQEDLKKAEMIGVPIAFIVLFFAFGSLVASAIPIIIGMISILSTFGILFFIGKHVDLSIFVLNVAPMIGLALSIDFALLFVSRYKTELQNHSSVKEAISITFATAGRAIIFSGICVFIGLSALYFINIDLFRSVAISGAVVVLVSLFLSLTLLPAVLSALGKNINKGTLKSIANRSQDQQQAVWRKFANFVMKRPIIMALTSLIILGLFVIPIRDVHLNIPTIDALPKDATSRINYEKYQKAFLPEAQTHGTISIVLESNTDFLKQNNVNALDRIQKKLEDDKNVYEVKSVLNAVNLNAQQLLPALKSPNASKIQPAIDAYIKKNKTYIQVFLNSDPKSEKGKQWVRDFEDKYNGKIEGLDYTVGGQVKFEQELFDEITDNIVYGLLVIMVSTFVILMIAFRSIIIPIKAILMNVLSLSATFGIITWLFQGGNFGLPQSDIMLILPVFVFGLVFGLSMDYEVFLMSRMQELYYESGDNTYSTREGLVSTSRIITSAASIMIVITGAFAFTDMVPVKQMGIGIAIAIFLDATIVRLVLVPSLMQLFGKWNWWFPFAKNKIEEPSKRVG</sequence>
<feature type="transmembrane region" description="Helical" evidence="6">
    <location>
        <begin position="617"/>
        <end position="636"/>
    </location>
</feature>
<dbReference type="InterPro" id="IPR004869">
    <property type="entry name" value="MMPL_dom"/>
</dbReference>
<dbReference type="Proteomes" id="UP000094580">
    <property type="component" value="Unassembled WGS sequence"/>
</dbReference>
<feature type="transmembrane region" description="Helical" evidence="6">
    <location>
        <begin position="187"/>
        <end position="205"/>
    </location>
</feature>
<evidence type="ECO:0000313" key="9">
    <source>
        <dbReference type="Proteomes" id="UP000094580"/>
    </source>
</evidence>
<feature type="transmembrane region" description="Helical" evidence="6">
    <location>
        <begin position="371"/>
        <end position="389"/>
    </location>
</feature>
<comment type="caution">
    <text evidence="8">The sequence shown here is derived from an EMBL/GenBank/DDBJ whole genome shotgun (WGS) entry which is preliminary data.</text>
</comment>
<feature type="transmembrane region" description="Helical" evidence="6">
    <location>
        <begin position="278"/>
        <end position="302"/>
    </location>
</feature>
<feature type="transmembrane region" description="Helical" evidence="6">
    <location>
        <begin position="668"/>
        <end position="688"/>
    </location>
</feature>
<feature type="domain" description="SSD" evidence="7">
    <location>
        <begin position="210"/>
        <end position="335"/>
    </location>
</feature>
<keyword evidence="9" id="KW-1185">Reference proteome</keyword>
<dbReference type="RefSeq" id="WP_069034093.1">
    <property type="nucleotide sequence ID" value="NZ_MDKC01000023.1"/>
</dbReference>
<feature type="transmembrane region" description="Helical" evidence="6">
    <location>
        <begin position="233"/>
        <end position="257"/>
    </location>
</feature>
<accession>A0ABX2ZNJ8</accession>
<keyword evidence="2" id="KW-1003">Cell membrane</keyword>
<dbReference type="EMBL" id="MDKC01000023">
    <property type="protein sequence ID" value="ODG91306.1"/>
    <property type="molecule type" value="Genomic_DNA"/>
</dbReference>
<comment type="subcellular location">
    <subcellularLocation>
        <location evidence="1">Cell membrane</location>
        <topology evidence="1">Multi-pass membrane protein</topology>
    </subcellularLocation>
</comment>
<feature type="transmembrane region" description="Helical" evidence="6">
    <location>
        <begin position="314"/>
        <end position="336"/>
    </location>
</feature>
<feature type="transmembrane region" description="Helical" evidence="6">
    <location>
        <begin position="21"/>
        <end position="39"/>
    </location>
</feature>
<name>A0ABX2ZNJ8_9BACI</name>
<feature type="transmembrane region" description="Helical" evidence="6">
    <location>
        <begin position="694"/>
        <end position="713"/>
    </location>
</feature>
<evidence type="ECO:0000256" key="5">
    <source>
        <dbReference type="ARBA" id="ARBA00023136"/>
    </source>
</evidence>
<keyword evidence="3 6" id="KW-0812">Transmembrane</keyword>
<dbReference type="PANTHER" id="PTHR33406">
    <property type="entry name" value="MEMBRANE PROTEIN MJ1562-RELATED"/>
    <property type="match status" value="1"/>
</dbReference>
<evidence type="ECO:0000256" key="4">
    <source>
        <dbReference type="ARBA" id="ARBA00022989"/>
    </source>
</evidence>
<evidence type="ECO:0000259" key="7">
    <source>
        <dbReference type="PROSITE" id="PS50156"/>
    </source>
</evidence>
<evidence type="ECO:0000256" key="3">
    <source>
        <dbReference type="ARBA" id="ARBA00022692"/>
    </source>
</evidence>
<feature type="transmembrane region" description="Helical" evidence="6">
    <location>
        <begin position="558"/>
        <end position="577"/>
    </location>
</feature>
<organism evidence="8 9">
    <name type="scientific">Gottfriedia luciferensis</name>
    <dbReference type="NCBI Taxonomy" id="178774"/>
    <lineage>
        <taxon>Bacteria</taxon>
        <taxon>Bacillati</taxon>
        <taxon>Bacillota</taxon>
        <taxon>Bacilli</taxon>
        <taxon>Bacillales</taxon>
        <taxon>Bacillaceae</taxon>
        <taxon>Gottfriedia</taxon>
    </lineage>
</organism>
<gene>
    <name evidence="8" type="ORF">BED47_06505</name>
</gene>
<dbReference type="PROSITE" id="PS50156">
    <property type="entry name" value="SSD"/>
    <property type="match status" value="1"/>
</dbReference>
<dbReference type="InterPro" id="IPR000731">
    <property type="entry name" value="SSD"/>
</dbReference>
<evidence type="ECO:0000256" key="1">
    <source>
        <dbReference type="ARBA" id="ARBA00004651"/>
    </source>
</evidence>
<dbReference type="PANTHER" id="PTHR33406:SF13">
    <property type="entry name" value="MEMBRANE PROTEIN YDFJ"/>
    <property type="match status" value="1"/>
</dbReference>
<dbReference type="Gene3D" id="1.20.1640.10">
    <property type="entry name" value="Multidrug efflux transporter AcrB transmembrane domain"/>
    <property type="match status" value="2"/>
</dbReference>
<evidence type="ECO:0000313" key="8">
    <source>
        <dbReference type="EMBL" id="ODG91306.1"/>
    </source>
</evidence>
<reference evidence="8 9" key="1">
    <citation type="submission" date="2016-07" db="EMBL/GenBank/DDBJ databases">
        <authorList>
            <person name="Townsley L."/>
            <person name="Shank E.A."/>
        </authorList>
    </citation>
    <scope>NUCLEOTIDE SEQUENCE [LARGE SCALE GENOMIC DNA]</scope>
    <source>
        <strain evidence="8 9">CH01</strain>
    </source>
</reference>
<protein>
    <recommendedName>
        <fullName evidence="7">SSD domain-containing protein</fullName>
    </recommendedName>
</protein>
<dbReference type="Pfam" id="PF03176">
    <property type="entry name" value="MMPL"/>
    <property type="match status" value="2"/>
</dbReference>
<feature type="transmembrane region" description="Helical" evidence="6">
    <location>
        <begin position="586"/>
        <end position="605"/>
    </location>
</feature>
<dbReference type="InterPro" id="IPR050545">
    <property type="entry name" value="Mycobact_MmpL"/>
</dbReference>
<evidence type="ECO:0000256" key="2">
    <source>
        <dbReference type="ARBA" id="ARBA00022475"/>
    </source>
</evidence>
<evidence type="ECO:0000256" key="6">
    <source>
        <dbReference type="SAM" id="Phobius"/>
    </source>
</evidence>
<keyword evidence="4 6" id="KW-1133">Transmembrane helix</keyword>
<feature type="transmembrane region" description="Helical" evidence="6">
    <location>
        <begin position="210"/>
        <end position="227"/>
    </location>
</feature>
<keyword evidence="5 6" id="KW-0472">Membrane</keyword>
<proteinExistence type="predicted"/>
<dbReference type="SUPFAM" id="SSF82866">
    <property type="entry name" value="Multidrug efflux transporter AcrB transmembrane domain"/>
    <property type="match status" value="2"/>
</dbReference>